<gene>
    <name evidence="4" type="ORF">tinsulaeT_26910</name>
</gene>
<evidence type="ECO:0000256" key="1">
    <source>
        <dbReference type="ARBA" id="ARBA00022737"/>
    </source>
</evidence>
<dbReference type="InterPro" id="IPR000644">
    <property type="entry name" value="CBS_dom"/>
</dbReference>
<dbReference type="SMART" id="SM00116">
    <property type="entry name" value="CBS"/>
    <property type="match status" value="2"/>
</dbReference>
<keyword evidence="2" id="KW-0129">CBS domain</keyword>
<proteinExistence type="predicted"/>
<dbReference type="PANTHER" id="PTHR48108:SF2">
    <property type="entry name" value="ACETOIN UTILIZATION PROTEIN ACUB"/>
    <property type="match status" value="1"/>
</dbReference>
<evidence type="ECO:0000256" key="2">
    <source>
        <dbReference type="PROSITE-ProRule" id="PRU00703"/>
    </source>
</evidence>
<evidence type="ECO:0000313" key="4">
    <source>
        <dbReference type="EMBL" id="GLX79351.1"/>
    </source>
</evidence>
<keyword evidence="5" id="KW-1185">Reference proteome</keyword>
<dbReference type="PROSITE" id="PS51371">
    <property type="entry name" value="CBS"/>
    <property type="match status" value="2"/>
</dbReference>
<organism evidence="4 5">
    <name type="scientific">Thalassotalea insulae</name>
    <dbReference type="NCBI Taxonomy" id="2056778"/>
    <lineage>
        <taxon>Bacteria</taxon>
        <taxon>Pseudomonadati</taxon>
        <taxon>Pseudomonadota</taxon>
        <taxon>Gammaproteobacteria</taxon>
        <taxon>Alteromonadales</taxon>
        <taxon>Colwelliaceae</taxon>
        <taxon>Thalassotalea</taxon>
    </lineage>
</organism>
<sequence>MSIEHLMTKTLVTLDIDDDLARAKQVFEQHQIHHILILNGKELAGLLTDRDLFKNLSPTIGTSKETPKDTSLTKKKLHLVMSRELVTAGTGITINEAVLLFYDNHISCLPIVDDNFRPLGILTWRDVIKIIAVQYRHKLAQPNKPVTS</sequence>
<dbReference type="RefSeq" id="WP_284245262.1">
    <property type="nucleotide sequence ID" value="NZ_BSST01000001.1"/>
</dbReference>
<evidence type="ECO:0000313" key="5">
    <source>
        <dbReference type="Proteomes" id="UP001157186"/>
    </source>
</evidence>
<protein>
    <recommendedName>
        <fullName evidence="3">CBS domain-containing protein</fullName>
    </recommendedName>
</protein>
<dbReference type="Pfam" id="PF00571">
    <property type="entry name" value="CBS"/>
    <property type="match status" value="2"/>
</dbReference>
<dbReference type="Gene3D" id="3.10.580.10">
    <property type="entry name" value="CBS-domain"/>
    <property type="match status" value="1"/>
</dbReference>
<dbReference type="InterPro" id="IPR051462">
    <property type="entry name" value="CBS_domain-containing"/>
</dbReference>
<dbReference type="InterPro" id="IPR046342">
    <property type="entry name" value="CBS_dom_sf"/>
</dbReference>
<comment type="caution">
    <text evidence="4">The sequence shown here is derived from an EMBL/GenBank/DDBJ whole genome shotgun (WGS) entry which is preliminary data.</text>
</comment>
<dbReference type="EMBL" id="BSST01000001">
    <property type="protein sequence ID" value="GLX79351.1"/>
    <property type="molecule type" value="Genomic_DNA"/>
</dbReference>
<dbReference type="CDD" id="cd04584">
    <property type="entry name" value="CBS_pair_AcuB_like"/>
    <property type="match status" value="1"/>
</dbReference>
<feature type="domain" description="CBS" evidence="3">
    <location>
        <begin position="7"/>
        <end position="65"/>
    </location>
</feature>
<feature type="domain" description="CBS" evidence="3">
    <location>
        <begin position="81"/>
        <end position="139"/>
    </location>
</feature>
<reference evidence="4 5" key="1">
    <citation type="submission" date="2023-03" db="EMBL/GenBank/DDBJ databases">
        <title>Draft genome sequence of Thalassotalea insulae KCTC 62186T.</title>
        <authorList>
            <person name="Sawabe T."/>
        </authorList>
    </citation>
    <scope>NUCLEOTIDE SEQUENCE [LARGE SCALE GENOMIC DNA]</scope>
    <source>
        <strain evidence="4 5">KCTC 62186</strain>
    </source>
</reference>
<name>A0ABQ6GXI5_9GAMM</name>
<keyword evidence="1" id="KW-0677">Repeat</keyword>
<accession>A0ABQ6GXI5</accession>
<dbReference type="Proteomes" id="UP001157186">
    <property type="component" value="Unassembled WGS sequence"/>
</dbReference>
<dbReference type="PANTHER" id="PTHR48108">
    <property type="entry name" value="CBS DOMAIN-CONTAINING PROTEIN CBSX2, CHLOROPLASTIC"/>
    <property type="match status" value="1"/>
</dbReference>
<evidence type="ECO:0000259" key="3">
    <source>
        <dbReference type="PROSITE" id="PS51371"/>
    </source>
</evidence>
<dbReference type="SUPFAM" id="SSF54631">
    <property type="entry name" value="CBS-domain pair"/>
    <property type="match status" value="1"/>
</dbReference>